<name>A0AAC9U0P9_9GAMM</name>
<reference evidence="2 3" key="1">
    <citation type="submission" date="2017-06" db="EMBL/GenBank/DDBJ databases">
        <title>Complete genome sequence of Shewanella marisflavi EP1 associated with anaerobic 2,4-dinitrotoluene reduction and salt tolerance.</title>
        <authorList>
            <person name="Huang J."/>
        </authorList>
    </citation>
    <scope>NUCLEOTIDE SEQUENCE [LARGE SCALE GENOMIC DNA]</scope>
    <source>
        <strain evidence="2 3">EP1</strain>
    </source>
</reference>
<dbReference type="RefSeq" id="WP_088905058.1">
    <property type="nucleotide sequence ID" value="NZ_CP022272.1"/>
</dbReference>
<accession>A0AAC9U0P9</accession>
<evidence type="ECO:0000256" key="1">
    <source>
        <dbReference type="SAM" id="MobiDB-lite"/>
    </source>
</evidence>
<dbReference type="Proteomes" id="UP000198233">
    <property type="component" value="Chromosome"/>
</dbReference>
<feature type="region of interest" description="Disordered" evidence="1">
    <location>
        <begin position="1"/>
        <end position="33"/>
    </location>
</feature>
<dbReference type="AlphaFoldDB" id="A0AAC9U0P9"/>
<sequence length="297" mass="33448">MDESSEQNKNPPMTSSATPCGLSKAQRILSGEESTKEFESYSNAMRALDKYIKGGDRYGAENASQEEQLKILAKDPDGLDLLDESNKAIAKVFSALSQLVIKALDIQPDPEKVKLVASSKTISELLINIKPVLGILLEDFKGVRPIIYIEGDEDSDENIQRFNLLKSAIACHLGNLPEQSTMFFDQLWGKVLGQENPNSKSLREEILKVQGVIESAKSYSKKGEPSRHSKNRQRKDYAISLYRKKSYQNPSQARITLYTAIAAYAKDINHPFSSEYQGMQTVYKWFLEEERIKNKLS</sequence>
<dbReference type="KEGG" id="smav:CFF01_12830"/>
<feature type="compositionally biased region" description="Polar residues" evidence="1">
    <location>
        <begin position="7"/>
        <end position="18"/>
    </location>
</feature>
<organism evidence="2 3">
    <name type="scientific">Shewanella marisflavi</name>
    <dbReference type="NCBI Taxonomy" id="260364"/>
    <lineage>
        <taxon>Bacteria</taxon>
        <taxon>Pseudomonadati</taxon>
        <taxon>Pseudomonadota</taxon>
        <taxon>Gammaproteobacteria</taxon>
        <taxon>Alteromonadales</taxon>
        <taxon>Shewanellaceae</taxon>
        <taxon>Shewanella</taxon>
    </lineage>
</organism>
<evidence type="ECO:0000313" key="3">
    <source>
        <dbReference type="Proteomes" id="UP000198233"/>
    </source>
</evidence>
<gene>
    <name evidence="2" type="ORF">CFF01_12830</name>
</gene>
<proteinExistence type="predicted"/>
<evidence type="ECO:0000313" key="2">
    <source>
        <dbReference type="EMBL" id="ASJ97393.1"/>
    </source>
</evidence>
<dbReference type="EMBL" id="CP022272">
    <property type="protein sequence ID" value="ASJ97393.1"/>
    <property type="molecule type" value="Genomic_DNA"/>
</dbReference>
<protein>
    <submittedName>
        <fullName evidence="2">Uncharacterized protein</fullName>
    </submittedName>
</protein>